<sequence>MKKLALTVAVLLSANLATGFAAPINDLSQSETAIGVVMHGSDIDSDSFYIEHKLSNNFTLGLQNTDFDYGGDATDLYGQVNLNNNLRAIIGNRDYDSGNKFYLGMAVNAPLAPQLDGYASLIGGSNFKELQVGANYQLTRNVDFNLNYRSIMPDHGSNNDGLGFGATFKL</sequence>
<evidence type="ECO:0000313" key="1">
    <source>
        <dbReference type="EMBL" id="MPL68020.1"/>
    </source>
</evidence>
<evidence type="ECO:0008006" key="2">
    <source>
        <dbReference type="Google" id="ProtNLM"/>
    </source>
</evidence>
<proteinExistence type="predicted"/>
<accession>A0A644TM88</accession>
<reference evidence="1" key="1">
    <citation type="submission" date="2019-08" db="EMBL/GenBank/DDBJ databases">
        <authorList>
            <person name="Kucharzyk K."/>
            <person name="Murdoch R.W."/>
            <person name="Higgins S."/>
            <person name="Loffler F."/>
        </authorList>
    </citation>
    <scope>NUCLEOTIDE SEQUENCE</scope>
</reference>
<protein>
    <recommendedName>
        <fullName evidence="2">Outer membrane protein beta-barrel domain-containing protein</fullName>
    </recommendedName>
</protein>
<gene>
    <name evidence="1" type="ORF">SDC9_13724</name>
</gene>
<name>A0A644TM88_9ZZZZ</name>
<organism evidence="1">
    <name type="scientific">bioreactor metagenome</name>
    <dbReference type="NCBI Taxonomy" id="1076179"/>
    <lineage>
        <taxon>unclassified sequences</taxon>
        <taxon>metagenomes</taxon>
        <taxon>ecological metagenomes</taxon>
    </lineage>
</organism>
<dbReference type="EMBL" id="VSSQ01000039">
    <property type="protein sequence ID" value="MPL68020.1"/>
    <property type="molecule type" value="Genomic_DNA"/>
</dbReference>
<dbReference type="AlphaFoldDB" id="A0A644TM88"/>
<comment type="caution">
    <text evidence="1">The sequence shown here is derived from an EMBL/GenBank/DDBJ whole genome shotgun (WGS) entry which is preliminary data.</text>
</comment>